<proteinExistence type="predicted"/>
<organism evidence="2 3">
    <name type="scientific">Pseudooceanicola spongiae</name>
    <dbReference type="NCBI Taxonomy" id="2613965"/>
    <lineage>
        <taxon>Bacteria</taxon>
        <taxon>Pseudomonadati</taxon>
        <taxon>Pseudomonadota</taxon>
        <taxon>Alphaproteobacteria</taxon>
        <taxon>Rhodobacterales</taxon>
        <taxon>Paracoccaceae</taxon>
        <taxon>Pseudooceanicola</taxon>
    </lineage>
</organism>
<evidence type="ECO:0000313" key="3">
    <source>
        <dbReference type="Proteomes" id="UP000594118"/>
    </source>
</evidence>
<gene>
    <name evidence="2" type="ORF">F3W81_07555</name>
</gene>
<dbReference type="RefSeq" id="WP_193083004.1">
    <property type="nucleotide sequence ID" value="NZ_CP045201.1"/>
</dbReference>
<feature type="chain" id="PRO_5033019322" evidence="1">
    <location>
        <begin position="31"/>
        <end position="131"/>
    </location>
</feature>
<evidence type="ECO:0000256" key="1">
    <source>
        <dbReference type="SAM" id="SignalP"/>
    </source>
</evidence>
<sequence length="131" mass="13753">MRGLLFGVARFTYSGMKRIALSLLVGAALAGPVAAQTRRDPAECAALWYGMVDAGAQYPGTFGPMPDTHALADQFAALAGPEAKARIASQRADFTLIAKAKVLGRDKISSDLFDRVAESCDALLASQPPTP</sequence>
<protein>
    <submittedName>
        <fullName evidence="2">Uncharacterized protein</fullName>
    </submittedName>
</protein>
<evidence type="ECO:0000313" key="2">
    <source>
        <dbReference type="EMBL" id="QOL80683.1"/>
    </source>
</evidence>
<dbReference type="Proteomes" id="UP000594118">
    <property type="component" value="Chromosome"/>
</dbReference>
<keyword evidence="3" id="KW-1185">Reference proteome</keyword>
<dbReference type="AlphaFoldDB" id="A0A7L9WL92"/>
<accession>A0A7L9WL92</accession>
<reference evidence="2 3" key="1">
    <citation type="submission" date="2019-10" db="EMBL/GenBank/DDBJ databases">
        <title>Pseudopuniceibacterium sp. HQ09 islated from Antarctica.</title>
        <authorList>
            <person name="Liao L."/>
            <person name="Su S."/>
            <person name="Chen B."/>
            <person name="Yu Y."/>
        </authorList>
    </citation>
    <scope>NUCLEOTIDE SEQUENCE [LARGE SCALE GENOMIC DNA]</scope>
    <source>
        <strain evidence="2 3">HQ09</strain>
    </source>
</reference>
<dbReference type="EMBL" id="CP045201">
    <property type="protein sequence ID" value="QOL80683.1"/>
    <property type="molecule type" value="Genomic_DNA"/>
</dbReference>
<feature type="signal peptide" evidence="1">
    <location>
        <begin position="1"/>
        <end position="30"/>
    </location>
</feature>
<name>A0A7L9WL92_9RHOB</name>
<dbReference type="KEGG" id="pshq:F3W81_07555"/>
<keyword evidence="1" id="KW-0732">Signal</keyword>